<evidence type="ECO:0000313" key="4">
    <source>
        <dbReference type="WBParaSite" id="SBAD_0000672701-mRNA-1"/>
    </source>
</evidence>
<dbReference type="EMBL" id="UZAM01009792">
    <property type="protein sequence ID" value="VDP10130.1"/>
    <property type="molecule type" value="Genomic_DNA"/>
</dbReference>
<protein>
    <submittedName>
        <fullName evidence="2 4">Uncharacterized protein</fullName>
    </submittedName>
</protein>
<evidence type="ECO:0000313" key="3">
    <source>
        <dbReference type="Proteomes" id="UP000270296"/>
    </source>
</evidence>
<feature type="region of interest" description="Disordered" evidence="1">
    <location>
        <begin position="22"/>
        <end position="50"/>
    </location>
</feature>
<proteinExistence type="predicted"/>
<dbReference type="AlphaFoldDB" id="A0A183IS81"/>
<reference evidence="2 3" key="2">
    <citation type="submission" date="2018-11" db="EMBL/GenBank/DDBJ databases">
        <authorList>
            <consortium name="Pathogen Informatics"/>
        </authorList>
    </citation>
    <scope>NUCLEOTIDE SEQUENCE [LARGE SCALE GENOMIC DNA]</scope>
</reference>
<dbReference type="WBParaSite" id="SBAD_0000672701-mRNA-1">
    <property type="protein sequence ID" value="SBAD_0000672701-mRNA-1"/>
    <property type="gene ID" value="SBAD_0000672701"/>
</dbReference>
<gene>
    <name evidence="2" type="ORF">SBAD_LOCUS6478</name>
</gene>
<dbReference type="Proteomes" id="UP000270296">
    <property type="component" value="Unassembled WGS sequence"/>
</dbReference>
<sequence>MSTYEVRRQKPGLRSLLQPAVPAVGTRGETGRQDAARMEAVSPSSSPQRPCCPSVLCNPLNKQRLPLTVFHSLVLSRHSICVFAKMNTAKTTLLGVSRCSAPLPWYPHRPRVLTPT</sequence>
<keyword evidence="3" id="KW-1185">Reference proteome</keyword>
<reference evidence="4" key="1">
    <citation type="submission" date="2016-06" db="UniProtKB">
        <authorList>
            <consortium name="WormBaseParasite"/>
        </authorList>
    </citation>
    <scope>IDENTIFICATION</scope>
</reference>
<accession>A0A183IS81</accession>
<organism evidence="4">
    <name type="scientific">Soboliphyme baturini</name>
    <dbReference type="NCBI Taxonomy" id="241478"/>
    <lineage>
        <taxon>Eukaryota</taxon>
        <taxon>Metazoa</taxon>
        <taxon>Ecdysozoa</taxon>
        <taxon>Nematoda</taxon>
        <taxon>Enoplea</taxon>
        <taxon>Dorylaimia</taxon>
        <taxon>Dioctophymatida</taxon>
        <taxon>Dioctophymatoidea</taxon>
        <taxon>Soboliphymatidae</taxon>
        <taxon>Soboliphyme</taxon>
    </lineage>
</organism>
<evidence type="ECO:0000256" key="1">
    <source>
        <dbReference type="SAM" id="MobiDB-lite"/>
    </source>
</evidence>
<name>A0A183IS81_9BILA</name>
<evidence type="ECO:0000313" key="2">
    <source>
        <dbReference type="EMBL" id="VDP10130.1"/>
    </source>
</evidence>